<dbReference type="PANTHER" id="PTHR33257:SF4">
    <property type="entry name" value="EXPRESSED PROTEIN"/>
    <property type="match status" value="1"/>
</dbReference>
<dbReference type="AlphaFoldDB" id="A0A7J7E2C8"/>
<feature type="region of interest" description="Disordered" evidence="1">
    <location>
        <begin position="110"/>
        <end position="159"/>
    </location>
</feature>
<dbReference type="PANTHER" id="PTHR33257">
    <property type="entry name" value="OS05G0165500 PROTEIN"/>
    <property type="match status" value="1"/>
</dbReference>
<organism evidence="2 3">
    <name type="scientific">Tripterygium wilfordii</name>
    <name type="common">Thunder God vine</name>
    <dbReference type="NCBI Taxonomy" id="458696"/>
    <lineage>
        <taxon>Eukaryota</taxon>
        <taxon>Viridiplantae</taxon>
        <taxon>Streptophyta</taxon>
        <taxon>Embryophyta</taxon>
        <taxon>Tracheophyta</taxon>
        <taxon>Spermatophyta</taxon>
        <taxon>Magnoliopsida</taxon>
        <taxon>eudicotyledons</taxon>
        <taxon>Gunneridae</taxon>
        <taxon>Pentapetalae</taxon>
        <taxon>rosids</taxon>
        <taxon>fabids</taxon>
        <taxon>Celastrales</taxon>
        <taxon>Celastraceae</taxon>
        <taxon>Tripterygium</taxon>
    </lineage>
</organism>
<evidence type="ECO:0000313" key="3">
    <source>
        <dbReference type="Proteomes" id="UP000593562"/>
    </source>
</evidence>
<accession>A0A7J7E2C8</accession>
<feature type="compositionally biased region" description="Basic residues" evidence="1">
    <location>
        <begin position="136"/>
        <end position="148"/>
    </location>
</feature>
<dbReference type="EMBL" id="JAAARO010000001">
    <property type="protein sequence ID" value="KAF5752614.1"/>
    <property type="molecule type" value="Genomic_DNA"/>
</dbReference>
<feature type="compositionally biased region" description="Low complexity" evidence="1">
    <location>
        <begin position="110"/>
        <end position="135"/>
    </location>
</feature>
<proteinExistence type="predicted"/>
<reference evidence="2 3" key="1">
    <citation type="journal article" date="2020" name="Nat. Commun.">
        <title>Genome of Tripterygium wilfordii and identification of cytochrome P450 involved in triptolide biosynthesis.</title>
        <authorList>
            <person name="Tu L."/>
            <person name="Su P."/>
            <person name="Zhang Z."/>
            <person name="Gao L."/>
            <person name="Wang J."/>
            <person name="Hu T."/>
            <person name="Zhou J."/>
            <person name="Zhang Y."/>
            <person name="Zhao Y."/>
            <person name="Liu Y."/>
            <person name="Song Y."/>
            <person name="Tong Y."/>
            <person name="Lu Y."/>
            <person name="Yang J."/>
            <person name="Xu C."/>
            <person name="Jia M."/>
            <person name="Peters R.J."/>
            <person name="Huang L."/>
            <person name="Gao W."/>
        </authorList>
    </citation>
    <scope>NUCLEOTIDE SEQUENCE [LARGE SCALE GENOMIC DNA]</scope>
    <source>
        <strain evidence="3">cv. XIE 37</strain>
        <tissue evidence="2">Leaf</tissue>
    </source>
</reference>
<evidence type="ECO:0000256" key="1">
    <source>
        <dbReference type="SAM" id="MobiDB-lite"/>
    </source>
</evidence>
<comment type="caution">
    <text evidence="2">The sequence shown here is derived from an EMBL/GenBank/DDBJ whole genome shotgun (WGS) entry which is preliminary data.</text>
</comment>
<name>A0A7J7E2C8_TRIWF</name>
<evidence type="ECO:0000313" key="2">
    <source>
        <dbReference type="EMBL" id="KAF5752614.1"/>
    </source>
</evidence>
<keyword evidence="3" id="KW-1185">Reference proteome</keyword>
<dbReference type="InParanoid" id="A0A7J7E2C8"/>
<sequence>MEQIKEEDKFFNRLMSKELASSSSLNTSSHHYYVGASGSVPFLWESQPGTPKHVLFSGNSSLLPPLTPPPSYNSQSTMQMMKKKSKITCLINIFLSWKNIKSSLSSHVSPSSSLSYAPSSNSSPTSSRSSSSSIKSKNHHHQHRRRCQYRISSSRSGDHVHDYDYEEEEEDLDHEQLKEDDHSSMFVLKIFFSKGLVDRTTSLYIEFLTLDKYFLGRFVMRFEKEILDFLNMHREKMDDADD</sequence>
<dbReference type="Proteomes" id="UP000593562">
    <property type="component" value="Unassembled WGS sequence"/>
</dbReference>
<protein>
    <submittedName>
        <fullName evidence="2">Uncharacterized protein</fullName>
    </submittedName>
</protein>
<gene>
    <name evidence="2" type="ORF">HS088_TW01G00529</name>
</gene>